<dbReference type="SMART" id="SM00490">
    <property type="entry name" value="HELICc"/>
    <property type="match status" value="1"/>
</dbReference>
<dbReference type="InterPro" id="IPR005259">
    <property type="entry name" value="PriA"/>
</dbReference>
<keyword evidence="9 11" id="KW-0238">DNA-binding</keyword>
<feature type="binding site" evidence="11">
    <location>
        <position position="430"/>
    </location>
    <ligand>
        <name>Zn(2+)</name>
        <dbReference type="ChEBI" id="CHEBI:29105"/>
        <label>1</label>
    </ligand>
</feature>
<keyword evidence="3 11" id="KW-0479">Metal-binding</keyword>
<feature type="binding site" evidence="11">
    <location>
        <position position="439"/>
    </location>
    <ligand>
        <name>Zn(2+)</name>
        <dbReference type="ChEBI" id="CHEBI:29105"/>
        <label>2</label>
    </ligand>
</feature>
<feature type="binding site" evidence="11">
    <location>
        <position position="436"/>
    </location>
    <ligand>
        <name>Zn(2+)</name>
        <dbReference type="ChEBI" id="CHEBI:29105"/>
        <label>2</label>
    </ligand>
</feature>
<comment type="cofactor">
    <cofactor evidence="11">
        <name>Zn(2+)</name>
        <dbReference type="ChEBI" id="CHEBI:29105"/>
    </cofactor>
    <text evidence="11">Binds 2 zinc ions per subunit.</text>
</comment>
<evidence type="ECO:0000256" key="4">
    <source>
        <dbReference type="ARBA" id="ARBA00022741"/>
    </source>
</evidence>
<evidence type="ECO:0000256" key="9">
    <source>
        <dbReference type="ARBA" id="ARBA00023125"/>
    </source>
</evidence>
<dbReference type="SMART" id="SM00487">
    <property type="entry name" value="DEXDc"/>
    <property type="match status" value="1"/>
</dbReference>
<feature type="domain" description="Helicase ATP-binding" evidence="12">
    <location>
        <begin position="200"/>
        <end position="367"/>
    </location>
</feature>
<keyword evidence="14" id="KW-1185">Reference proteome</keyword>
<evidence type="ECO:0000256" key="10">
    <source>
        <dbReference type="ARBA" id="ARBA00023235"/>
    </source>
</evidence>
<gene>
    <name evidence="11" type="primary">priA</name>
    <name evidence="13" type="ORF">PZA18_04375</name>
</gene>
<proteinExistence type="inferred from homology"/>
<comment type="similarity">
    <text evidence="11">Belongs to the helicase family. PriA subfamily.</text>
</comment>
<sequence length="718" mass="79265">MYANVVLDVPLAKAFDYHAPELTHADIGRRVLVPFGNKLRVGLVVGVSSQPEYASERIKALSAVLTDMPPLGEDLLQLFRFCSNYYQHPLGQVVFTALPGRLRDPKPFATRERWRYQLQSVQALIAQLPARAILQHRLASLLTEPRSEAEIRQISPGAWKIVREWLAAGWVTTVTEAPVSVSAEAGKPLNAEQQAAVAEIAAIRGFQPFLLFGITGSGKTEVYLEAIANVLRQGRQALVLVPEINLTPQLQSRFAGRFPGVNLVNLHSSVADAERAANWLQAARGEAAIVLGTRLSVFAPMPKLGIIVVDEEHDSSFKQQDGLRYSARDLAVWRAHQRQVPIVLGSATPSLESWYNAQNGRYRRLDLHQRAVAGAQPPNVRLISTKHVELQDGLHPFVWSELSERLSRREQVLVFVNRRGYSPVLFCGECGWMAACTQCTARMTVHLSERRLRCHYCGADSAIPRACPGCGNADLHPLGHGTQRLEAALSSRFPHARVLRVDRDTTRQKGSFESALDAVHGGKVDILVGTQMLAKGHDFPRLSLVVVVNADAGLYSADYRAAERLYAQLVQVSGRAGRAQISGDVLVQTDFAEHPLYAALVAQDFPAFADFQLADRRVAGFPPFRHQAVLRAEAAKLEIAMQFLQEATALAPDVSGVTIYDPVPASLTRLAGMERAHILIQSASRPALQNLLTTWQTSLRDIKTRQLRWALDVDPQEF</sequence>
<dbReference type="CDD" id="cd17929">
    <property type="entry name" value="DEXHc_priA"/>
    <property type="match status" value="1"/>
</dbReference>
<feature type="binding site" evidence="11">
    <location>
        <position position="467"/>
    </location>
    <ligand>
        <name>Zn(2+)</name>
        <dbReference type="ChEBI" id="CHEBI:29105"/>
        <label>1</label>
    </ligand>
</feature>
<dbReference type="InterPro" id="IPR011545">
    <property type="entry name" value="DEAD/DEAH_box_helicase_dom"/>
</dbReference>
<evidence type="ECO:0000256" key="5">
    <source>
        <dbReference type="ARBA" id="ARBA00022801"/>
    </source>
</evidence>
<dbReference type="GO" id="GO:0016787">
    <property type="term" value="F:hydrolase activity"/>
    <property type="evidence" value="ECO:0007669"/>
    <property type="project" value="UniProtKB-KW"/>
</dbReference>
<dbReference type="Gene3D" id="3.40.1440.60">
    <property type="entry name" value="PriA, 3(prime) DNA-binding domain"/>
    <property type="match status" value="1"/>
</dbReference>
<dbReference type="Gene3D" id="3.40.50.300">
    <property type="entry name" value="P-loop containing nucleotide triphosphate hydrolases"/>
    <property type="match status" value="2"/>
</dbReference>
<keyword evidence="4 11" id="KW-0547">Nucleotide-binding</keyword>
<evidence type="ECO:0000313" key="13">
    <source>
        <dbReference type="EMBL" id="MDK2123285.1"/>
    </source>
</evidence>
<dbReference type="InterPro" id="IPR041236">
    <property type="entry name" value="PriA_C"/>
</dbReference>
<feature type="binding site" evidence="11">
    <location>
        <position position="470"/>
    </location>
    <ligand>
        <name>Zn(2+)</name>
        <dbReference type="ChEBI" id="CHEBI:29105"/>
        <label>1</label>
    </ligand>
</feature>
<dbReference type="NCBIfam" id="TIGR00595">
    <property type="entry name" value="priA"/>
    <property type="match status" value="1"/>
</dbReference>
<dbReference type="InterPro" id="IPR042115">
    <property type="entry name" value="PriA_3primeBD_sf"/>
</dbReference>
<comment type="catalytic activity">
    <reaction evidence="11">
        <text>Couples ATP hydrolysis with the unwinding of duplex DNA by translocating in the 3'-5' direction.</text>
        <dbReference type="EC" id="5.6.2.4"/>
    </reaction>
</comment>
<keyword evidence="6 11" id="KW-0347">Helicase</keyword>
<dbReference type="InterPro" id="IPR001650">
    <property type="entry name" value="Helicase_C-like"/>
</dbReference>
<keyword evidence="10 11" id="KW-0413">Isomerase</keyword>
<dbReference type="Proteomes" id="UP001172778">
    <property type="component" value="Unassembled WGS sequence"/>
</dbReference>
<evidence type="ECO:0000256" key="7">
    <source>
        <dbReference type="ARBA" id="ARBA00022833"/>
    </source>
</evidence>
<dbReference type="PANTHER" id="PTHR30580:SF0">
    <property type="entry name" value="PRIMOSOMAL PROTEIN N"/>
    <property type="match status" value="1"/>
</dbReference>
<organism evidence="13 14">
    <name type="scientific">Parachitinimonas caeni</name>
    <dbReference type="NCBI Taxonomy" id="3031301"/>
    <lineage>
        <taxon>Bacteria</taxon>
        <taxon>Pseudomonadati</taxon>
        <taxon>Pseudomonadota</taxon>
        <taxon>Betaproteobacteria</taxon>
        <taxon>Neisseriales</taxon>
        <taxon>Chitinibacteraceae</taxon>
        <taxon>Parachitinimonas</taxon>
    </lineage>
</organism>
<keyword evidence="2 11" id="KW-0235">DNA replication</keyword>
<evidence type="ECO:0000313" key="14">
    <source>
        <dbReference type="Proteomes" id="UP001172778"/>
    </source>
</evidence>
<dbReference type="Pfam" id="PF18074">
    <property type="entry name" value="PriA_C"/>
    <property type="match status" value="1"/>
</dbReference>
<dbReference type="PROSITE" id="PS51192">
    <property type="entry name" value="HELICASE_ATP_BIND_1"/>
    <property type="match status" value="1"/>
</dbReference>
<dbReference type="PANTHER" id="PTHR30580">
    <property type="entry name" value="PRIMOSOMAL PROTEIN N"/>
    <property type="match status" value="1"/>
</dbReference>
<keyword evidence="5 11" id="KW-0378">Hydrolase</keyword>
<dbReference type="InterPro" id="IPR040498">
    <property type="entry name" value="PriA_CRR"/>
</dbReference>
<keyword evidence="8 11" id="KW-0067">ATP-binding</keyword>
<name>A0ABT7DT92_9NEIS</name>
<evidence type="ECO:0000256" key="6">
    <source>
        <dbReference type="ARBA" id="ARBA00022806"/>
    </source>
</evidence>
<dbReference type="InterPro" id="IPR014001">
    <property type="entry name" value="Helicase_ATP-bd"/>
</dbReference>
<keyword evidence="7 11" id="KW-0862">Zinc</keyword>
<dbReference type="SUPFAM" id="SSF52540">
    <property type="entry name" value="P-loop containing nucleoside triphosphate hydrolases"/>
    <property type="match status" value="1"/>
</dbReference>
<feature type="binding site" evidence="11">
    <location>
        <position position="454"/>
    </location>
    <ligand>
        <name>Zn(2+)</name>
        <dbReference type="ChEBI" id="CHEBI:29105"/>
        <label>2</label>
    </ligand>
</feature>
<evidence type="ECO:0000256" key="8">
    <source>
        <dbReference type="ARBA" id="ARBA00022840"/>
    </source>
</evidence>
<dbReference type="EMBL" id="JARRAF010000004">
    <property type="protein sequence ID" value="MDK2123285.1"/>
    <property type="molecule type" value="Genomic_DNA"/>
</dbReference>
<evidence type="ECO:0000259" key="12">
    <source>
        <dbReference type="PROSITE" id="PS51192"/>
    </source>
</evidence>
<evidence type="ECO:0000256" key="11">
    <source>
        <dbReference type="HAMAP-Rule" id="MF_00983"/>
    </source>
</evidence>
<dbReference type="InterPro" id="IPR041222">
    <property type="entry name" value="PriA_3primeBD"/>
</dbReference>
<dbReference type="EC" id="5.6.2.4" evidence="11"/>
<feature type="binding site" evidence="11">
    <location>
        <position position="427"/>
    </location>
    <ligand>
        <name>Zn(2+)</name>
        <dbReference type="ChEBI" id="CHEBI:29105"/>
        <label>1</label>
    </ligand>
</feature>
<dbReference type="Pfam" id="PF00270">
    <property type="entry name" value="DEAD"/>
    <property type="match status" value="1"/>
</dbReference>
<dbReference type="RefSeq" id="WP_284099579.1">
    <property type="nucleotide sequence ID" value="NZ_JARRAF010000004.1"/>
</dbReference>
<evidence type="ECO:0000256" key="2">
    <source>
        <dbReference type="ARBA" id="ARBA00022705"/>
    </source>
</evidence>
<comment type="function">
    <text evidence="11">Initiates the restart of stalled replication forks, which reloads the replicative helicase on sites other than the origin of replication. Recognizes and binds to abandoned replication forks and remodels them to uncover a helicase loading site. Promotes assembly of the primosome at these replication forks.</text>
</comment>
<comment type="caution">
    <text evidence="13">The sequence shown here is derived from an EMBL/GenBank/DDBJ whole genome shotgun (WGS) entry which is preliminary data.</text>
</comment>
<evidence type="ECO:0000256" key="1">
    <source>
        <dbReference type="ARBA" id="ARBA00022515"/>
    </source>
</evidence>
<protein>
    <recommendedName>
        <fullName evidence="11">Replication restart protein PriA</fullName>
    </recommendedName>
    <alternativeName>
        <fullName evidence="11">ATP-dependent DNA helicase PriA</fullName>
        <ecNumber evidence="11">5.6.2.4</ecNumber>
    </alternativeName>
    <alternativeName>
        <fullName evidence="11">DNA 3'-5' helicase PriA</fullName>
    </alternativeName>
</protein>
<accession>A0ABT7DT92</accession>
<reference evidence="13" key="1">
    <citation type="submission" date="2023-03" db="EMBL/GenBank/DDBJ databases">
        <title>Chitinimonas shenzhenensis gen. nov., sp. nov., a novel member of family Burkholderiaceae isolated from activated sludge collected in Shen Zhen, China.</title>
        <authorList>
            <person name="Wang X."/>
        </authorList>
    </citation>
    <scope>NUCLEOTIDE SEQUENCE</scope>
    <source>
        <strain evidence="13">DQS-5</strain>
    </source>
</reference>
<evidence type="ECO:0000256" key="3">
    <source>
        <dbReference type="ARBA" id="ARBA00022723"/>
    </source>
</evidence>
<dbReference type="InterPro" id="IPR027417">
    <property type="entry name" value="P-loop_NTPase"/>
</dbReference>
<dbReference type="Pfam" id="PF17764">
    <property type="entry name" value="PriA_3primeBD"/>
    <property type="match status" value="1"/>
</dbReference>
<keyword evidence="1 11" id="KW-0639">Primosome</keyword>
<dbReference type="Pfam" id="PF18319">
    <property type="entry name" value="Zn_ribbon_PriA"/>
    <property type="match status" value="1"/>
</dbReference>
<dbReference type="HAMAP" id="MF_00983">
    <property type="entry name" value="PriA"/>
    <property type="match status" value="1"/>
</dbReference>
<feature type="binding site" evidence="11">
    <location>
        <position position="457"/>
    </location>
    <ligand>
        <name>Zn(2+)</name>
        <dbReference type="ChEBI" id="CHEBI:29105"/>
        <label>2</label>
    </ligand>
</feature>
<dbReference type="Pfam" id="PF00271">
    <property type="entry name" value="Helicase_C"/>
    <property type="match status" value="1"/>
</dbReference>
<dbReference type="NCBIfam" id="NF004067">
    <property type="entry name" value="PRK05580.1-4"/>
    <property type="match status" value="1"/>
</dbReference>
<comment type="catalytic activity">
    <reaction evidence="11">
        <text>ATP + H2O = ADP + phosphate + H(+)</text>
        <dbReference type="Rhea" id="RHEA:13065"/>
        <dbReference type="ChEBI" id="CHEBI:15377"/>
        <dbReference type="ChEBI" id="CHEBI:15378"/>
        <dbReference type="ChEBI" id="CHEBI:30616"/>
        <dbReference type="ChEBI" id="CHEBI:43474"/>
        <dbReference type="ChEBI" id="CHEBI:456216"/>
        <dbReference type="EC" id="5.6.2.4"/>
    </reaction>
</comment>
<comment type="subunit">
    <text evidence="11">Component of the replication restart primosome.</text>
</comment>